<reference evidence="2" key="2">
    <citation type="submission" date="2015-02" db="UniProtKB">
        <authorList>
            <consortium name="EnsemblMetazoa"/>
        </authorList>
    </citation>
    <scope>IDENTIFICATION</scope>
</reference>
<accession>T1JFZ0</accession>
<feature type="transmembrane region" description="Helical" evidence="1">
    <location>
        <begin position="129"/>
        <end position="147"/>
    </location>
</feature>
<feature type="transmembrane region" description="Helical" evidence="1">
    <location>
        <begin position="7"/>
        <end position="33"/>
    </location>
</feature>
<proteinExistence type="predicted"/>
<dbReference type="AlphaFoldDB" id="T1JFZ0"/>
<keyword evidence="1" id="KW-1133">Transmembrane helix</keyword>
<organism evidence="2 3">
    <name type="scientific">Strigamia maritima</name>
    <name type="common">European centipede</name>
    <name type="synonym">Geophilus maritimus</name>
    <dbReference type="NCBI Taxonomy" id="126957"/>
    <lineage>
        <taxon>Eukaryota</taxon>
        <taxon>Metazoa</taxon>
        <taxon>Ecdysozoa</taxon>
        <taxon>Arthropoda</taxon>
        <taxon>Myriapoda</taxon>
        <taxon>Chilopoda</taxon>
        <taxon>Pleurostigmophora</taxon>
        <taxon>Geophilomorpha</taxon>
        <taxon>Linotaeniidae</taxon>
        <taxon>Strigamia</taxon>
    </lineage>
</organism>
<sequence>MASPLRFGAMMCIILTGIFTIHFFTLFATYTGIYHRQRRFLTPLPSGQNSTHVISILKHGIVVYSVKTGLCIISFISLLLGLLLNNITLITIWLFVVTLKMLALTSILIAATVVATIYPVPFFWPYAEFPFVIFWGVLWVVVFLYNLELRYEIYPYYLGKNGMLDNGKSEQGDRIIQVQNSPK</sequence>
<name>T1JFZ0_STRMM</name>
<evidence type="ECO:0000313" key="2">
    <source>
        <dbReference type="EnsemblMetazoa" id="SMAR012758-PA"/>
    </source>
</evidence>
<reference evidence="3" key="1">
    <citation type="submission" date="2011-05" db="EMBL/GenBank/DDBJ databases">
        <authorList>
            <person name="Richards S.R."/>
            <person name="Qu J."/>
            <person name="Jiang H."/>
            <person name="Jhangiani S.N."/>
            <person name="Agravi P."/>
            <person name="Goodspeed R."/>
            <person name="Gross S."/>
            <person name="Mandapat C."/>
            <person name="Jackson L."/>
            <person name="Mathew T."/>
            <person name="Pu L."/>
            <person name="Thornton R."/>
            <person name="Saada N."/>
            <person name="Wilczek-Boney K.B."/>
            <person name="Lee S."/>
            <person name="Kovar C."/>
            <person name="Wu Y."/>
            <person name="Scherer S.E."/>
            <person name="Worley K.C."/>
            <person name="Muzny D.M."/>
            <person name="Gibbs R."/>
        </authorList>
    </citation>
    <scope>NUCLEOTIDE SEQUENCE</scope>
    <source>
        <strain evidence="3">Brora</strain>
    </source>
</reference>
<evidence type="ECO:0000256" key="1">
    <source>
        <dbReference type="SAM" id="Phobius"/>
    </source>
</evidence>
<keyword evidence="1" id="KW-0472">Membrane</keyword>
<keyword evidence="1" id="KW-0812">Transmembrane</keyword>
<dbReference type="EMBL" id="JH432191">
    <property type="status" value="NOT_ANNOTATED_CDS"/>
    <property type="molecule type" value="Genomic_DNA"/>
</dbReference>
<keyword evidence="3" id="KW-1185">Reference proteome</keyword>
<dbReference type="EnsemblMetazoa" id="SMAR012758-RA">
    <property type="protein sequence ID" value="SMAR012758-PA"/>
    <property type="gene ID" value="SMAR012758"/>
</dbReference>
<evidence type="ECO:0000313" key="3">
    <source>
        <dbReference type="Proteomes" id="UP000014500"/>
    </source>
</evidence>
<dbReference type="HOGENOM" id="CLU_1476978_0_0_1"/>
<protein>
    <submittedName>
        <fullName evidence="2">Uncharacterized protein</fullName>
    </submittedName>
</protein>
<dbReference type="Proteomes" id="UP000014500">
    <property type="component" value="Unassembled WGS sequence"/>
</dbReference>
<feature type="transmembrane region" description="Helical" evidence="1">
    <location>
        <begin position="72"/>
        <end position="95"/>
    </location>
</feature>